<feature type="transmembrane region" description="Helical" evidence="7">
    <location>
        <begin position="395"/>
        <end position="414"/>
    </location>
</feature>
<evidence type="ECO:0000256" key="3">
    <source>
        <dbReference type="ARBA" id="ARBA00022475"/>
    </source>
</evidence>
<dbReference type="PANTHER" id="PTHR43549">
    <property type="entry name" value="MULTIDRUG RESISTANCE PROTEIN YPNP-RELATED"/>
    <property type="match status" value="1"/>
</dbReference>
<evidence type="ECO:0000256" key="6">
    <source>
        <dbReference type="ARBA" id="ARBA00023136"/>
    </source>
</evidence>
<dbReference type="Pfam" id="PF01554">
    <property type="entry name" value="MatE"/>
    <property type="match status" value="2"/>
</dbReference>
<evidence type="ECO:0000256" key="5">
    <source>
        <dbReference type="ARBA" id="ARBA00022989"/>
    </source>
</evidence>
<dbReference type="InterPro" id="IPR052031">
    <property type="entry name" value="Membrane_Transporter-Flippase"/>
</dbReference>
<feature type="transmembrane region" description="Helical" evidence="7">
    <location>
        <begin position="20"/>
        <end position="49"/>
    </location>
</feature>
<evidence type="ECO:0000256" key="2">
    <source>
        <dbReference type="ARBA" id="ARBA00022448"/>
    </source>
</evidence>
<evidence type="ECO:0000256" key="7">
    <source>
        <dbReference type="SAM" id="Phobius"/>
    </source>
</evidence>
<name>A0ABT6Q217_9PROT</name>
<feature type="transmembrane region" description="Helical" evidence="7">
    <location>
        <begin position="177"/>
        <end position="196"/>
    </location>
</feature>
<dbReference type="InterPro" id="IPR002528">
    <property type="entry name" value="MATE_fam"/>
</dbReference>
<dbReference type="PANTHER" id="PTHR43549:SF2">
    <property type="entry name" value="MULTIDRUG RESISTANCE PROTEIN NORM-RELATED"/>
    <property type="match status" value="1"/>
</dbReference>
<evidence type="ECO:0000313" key="9">
    <source>
        <dbReference type="Proteomes" id="UP001431634"/>
    </source>
</evidence>
<keyword evidence="2" id="KW-0813">Transport</keyword>
<evidence type="ECO:0000256" key="4">
    <source>
        <dbReference type="ARBA" id="ARBA00022692"/>
    </source>
</evidence>
<comment type="subcellular location">
    <subcellularLocation>
        <location evidence="1">Cell inner membrane</location>
        <topology evidence="1">Multi-pass membrane protein</topology>
    </subcellularLocation>
</comment>
<feature type="transmembrane region" description="Helical" evidence="7">
    <location>
        <begin position="143"/>
        <end position="165"/>
    </location>
</feature>
<dbReference type="InterPro" id="IPR048279">
    <property type="entry name" value="MdtK-like"/>
</dbReference>
<feature type="transmembrane region" description="Helical" evidence="7">
    <location>
        <begin position="365"/>
        <end position="383"/>
    </location>
</feature>
<dbReference type="PIRSF" id="PIRSF006603">
    <property type="entry name" value="DinF"/>
    <property type="match status" value="1"/>
</dbReference>
<sequence length="453" mass="49419">MKMSADDKSLHKPRFCEGSIMRHVIVMAGTGTVGLMAVFIVDFLNLFYISTLGDPQFTAAIGFVNSIGFLQIAICIGMSIGTVVITARLIGARQHEKAGRMVTSFLMFMTVIMVILGGVMALFRRPILYHLGARGVELEQACHFVSIVSPFVFLIALGMVFSGLLRAVGDAKRSMNVTVIGALVAAFLDPLFILWFNMGLEGAAISTVCSRLAVAVSGFYCLRSYKLIIKPEWSTILKDSYRVLTISFPAILTNLATPVGGLFVVRTMSSFGSNAMSGQTAIDRIVPLAFAFVFALTGSVGPIISQNLGGGFRDRMHETLMVSLKLVFLCVLVAWIFFFCTENWVVKLFSLHAEGADLMRIFCRWVILGNLFLGMLFVANTAFNNLGYPLLSTAFNWGRATLGTIPFVWIGAAYGPKGVLIGQTIGVMPFGCVAVICAFMVIKRIKLEHPFQK</sequence>
<feature type="transmembrane region" description="Helical" evidence="7">
    <location>
        <begin position="69"/>
        <end position="90"/>
    </location>
</feature>
<dbReference type="RefSeq" id="WP_281448259.1">
    <property type="nucleotide sequence ID" value="NZ_JASBAO010000001.1"/>
</dbReference>
<organism evidence="8 9">
    <name type="scientific">Commensalibacter oyaizuii</name>
    <dbReference type="NCBI Taxonomy" id="3043873"/>
    <lineage>
        <taxon>Bacteria</taxon>
        <taxon>Pseudomonadati</taxon>
        <taxon>Pseudomonadota</taxon>
        <taxon>Alphaproteobacteria</taxon>
        <taxon>Acetobacterales</taxon>
        <taxon>Acetobacteraceae</taxon>
    </lineage>
</organism>
<evidence type="ECO:0000256" key="1">
    <source>
        <dbReference type="ARBA" id="ARBA00004429"/>
    </source>
</evidence>
<feature type="transmembrane region" description="Helical" evidence="7">
    <location>
        <begin position="243"/>
        <end position="265"/>
    </location>
</feature>
<dbReference type="EMBL" id="JASBAO010000001">
    <property type="protein sequence ID" value="MDI2091159.1"/>
    <property type="molecule type" value="Genomic_DNA"/>
</dbReference>
<comment type="caution">
    <text evidence="8">The sequence shown here is derived from an EMBL/GenBank/DDBJ whole genome shotgun (WGS) entry which is preliminary data.</text>
</comment>
<keyword evidence="6 7" id="KW-0472">Membrane</keyword>
<keyword evidence="5 7" id="KW-1133">Transmembrane helix</keyword>
<accession>A0ABT6Q217</accession>
<dbReference type="Proteomes" id="UP001431634">
    <property type="component" value="Unassembled WGS sequence"/>
</dbReference>
<feature type="transmembrane region" description="Helical" evidence="7">
    <location>
        <begin position="202"/>
        <end position="222"/>
    </location>
</feature>
<gene>
    <name evidence="8" type="ORF">QJV27_07225</name>
</gene>
<proteinExistence type="predicted"/>
<keyword evidence="4 7" id="KW-0812">Transmembrane</keyword>
<feature type="transmembrane region" description="Helical" evidence="7">
    <location>
        <begin position="326"/>
        <end position="345"/>
    </location>
</feature>
<keyword evidence="3" id="KW-1003">Cell membrane</keyword>
<keyword evidence="9" id="KW-1185">Reference proteome</keyword>
<feature type="transmembrane region" description="Helical" evidence="7">
    <location>
        <begin position="102"/>
        <end position="123"/>
    </location>
</feature>
<feature type="transmembrane region" description="Helical" evidence="7">
    <location>
        <begin position="285"/>
        <end position="305"/>
    </location>
</feature>
<feature type="transmembrane region" description="Helical" evidence="7">
    <location>
        <begin position="420"/>
        <end position="442"/>
    </location>
</feature>
<reference evidence="8" key="1">
    <citation type="submission" date="2023-05" db="EMBL/GenBank/DDBJ databases">
        <title>Whole genome sequence of Commensalibacter sp.</title>
        <authorList>
            <person name="Charoenyingcharoen P."/>
            <person name="Yukphan P."/>
        </authorList>
    </citation>
    <scope>NUCLEOTIDE SEQUENCE</scope>
    <source>
        <strain evidence="8">TBRC 16381</strain>
    </source>
</reference>
<protein>
    <submittedName>
        <fullName evidence="8">MATE family efflux transporter</fullName>
    </submittedName>
</protein>
<evidence type="ECO:0000313" key="8">
    <source>
        <dbReference type="EMBL" id="MDI2091159.1"/>
    </source>
</evidence>